<dbReference type="EMBL" id="ANHZ02000017">
    <property type="protein sequence ID" value="EME36213.1"/>
    <property type="molecule type" value="Genomic_DNA"/>
</dbReference>
<dbReference type="STRING" id="71999.KPaMU14_04785"/>
<dbReference type="Proteomes" id="UP000009877">
    <property type="component" value="Unassembled WGS sequence"/>
</dbReference>
<keyword evidence="3" id="KW-1185">Reference proteome</keyword>
<proteinExistence type="inferred from homology"/>
<evidence type="ECO:0000313" key="3">
    <source>
        <dbReference type="Proteomes" id="UP000009877"/>
    </source>
</evidence>
<dbReference type="RefSeq" id="WP_006215115.1">
    <property type="nucleotide sequence ID" value="NZ_ANHZ02000017.1"/>
</dbReference>
<reference evidence="2 3" key="1">
    <citation type="journal article" date="2014" name="Genome Announc.">
        <title>Draft Genome Sequence of Kocuria palustris PEL.</title>
        <authorList>
            <person name="Sharma G."/>
            <person name="Khatri I."/>
            <person name="Subramanian S."/>
        </authorList>
    </citation>
    <scope>NUCLEOTIDE SEQUENCE [LARGE SCALE GENOMIC DNA]</scope>
    <source>
        <strain evidence="2 3">PEL</strain>
    </source>
</reference>
<dbReference type="GO" id="GO:0033194">
    <property type="term" value="P:response to hydroperoxide"/>
    <property type="evidence" value="ECO:0007669"/>
    <property type="project" value="TreeGrafter"/>
</dbReference>
<dbReference type="HAMAP" id="MF_00652">
    <property type="entry name" value="UPF0246"/>
    <property type="match status" value="1"/>
</dbReference>
<accession>M2XTS3</accession>
<dbReference type="InterPro" id="IPR005583">
    <property type="entry name" value="YaaA"/>
</dbReference>
<dbReference type="Pfam" id="PF03883">
    <property type="entry name" value="H2O2_YaaD"/>
    <property type="match status" value="1"/>
</dbReference>
<dbReference type="GO" id="GO:0005829">
    <property type="term" value="C:cytosol"/>
    <property type="evidence" value="ECO:0007669"/>
    <property type="project" value="TreeGrafter"/>
</dbReference>
<organism evidence="2 3">
    <name type="scientific">Kocuria palustris PEL</name>
    <dbReference type="NCBI Taxonomy" id="1236550"/>
    <lineage>
        <taxon>Bacteria</taxon>
        <taxon>Bacillati</taxon>
        <taxon>Actinomycetota</taxon>
        <taxon>Actinomycetes</taxon>
        <taxon>Micrococcales</taxon>
        <taxon>Micrococcaceae</taxon>
        <taxon>Kocuria</taxon>
    </lineage>
</organism>
<comment type="caution">
    <text evidence="2">The sequence shown here is derived from an EMBL/GenBank/DDBJ whole genome shotgun (WGS) entry which is preliminary data.</text>
</comment>
<dbReference type="PANTHER" id="PTHR30283:SF4">
    <property type="entry name" value="PEROXIDE STRESS RESISTANCE PROTEIN YAAA"/>
    <property type="match status" value="1"/>
</dbReference>
<name>M2XTS3_9MICC</name>
<dbReference type="AlphaFoldDB" id="M2XTS3"/>
<gene>
    <name evidence="2" type="ORF">C884_00692</name>
</gene>
<protein>
    <recommendedName>
        <fullName evidence="1">UPF0246 protein C884_00692</fullName>
    </recommendedName>
</protein>
<evidence type="ECO:0000256" key="1">
    <source>
        <dbReference type="HAMAP-Rule" id="MF_00652"/>
    </source>
</evidence>
<sequence length="263" mass="28386">MLILLPPSETKTRPGSGDPVQLQELSLPQLNDDRLRVLAALEKVSGQRNALEALGVGASLAPEVQRNLSLRTEPAAPALQIYTGVLYDALGAQSLTAEQRRVAEDSVVVISALWGAVRPTDRIPAYRLSMGTALRGLGKREPVKLSSFWKPRLREALGPKAEGQLIIDCRSSAYSAAFAAPSETTVAVRAVTVSDDGQRKVVSHFAKHTRGELARHVLEQVAQGRRVETAQELAEAAGTRWRVELEEPQGKRPGQLTVVLPAA</sequence>
<dbReference type="PANTHER" id="PTHR30283">
    <property type="entry name" value="PEROXIDE STRESS RESPONSE PROTEIN YAAA"/>
    <property type="match status" value="1"/>
</dbReference>
<evidence type="ECO:0000313" key="2">
    <source>
        <dbReference type="EMBL" id="EME36213.1"/>
    </source>
</evidence>
<comment type="similarity">
    <text evidence="1">Belongs to the UPF0246 family.</text>
</comment>